<feature type="region of interest" description="Disordered" evidence="1">
    <location>
        <begin position="483"/>
        <end position="508"/>
    </location>
</feature>
<evidence type="ECO:0000259" key="3">
    <source>
        <dbReference type="Pfam" id="PF17173"/>
    </source>
</evidence>
<feature type="region of interest" description="Disordered" evidence="1">
    <location>
        <begin position="525"/>
        <end position="561"/>
    </location>
</feature>
<proteinExistence type="predicted"/>
<dbReference type="Pfam" id="PF17173">
    <property type="entry name" value="DUF5129"/>
    <property type="match status" value="1"/>
</dbReference>
<dbReference type="InterPro" id="IPR033435">
    <property type="entry name" value="DUF5129"/>
</dbReference>
<dbReference type="EMBL" id="FQTT01000010">
    <property type="protein sequence ID" value="SHE25129.1"/>
    <property type="molecule type" value="Genomic_DNA"/>
</dbReference>
<dbReference type="Gene3D" id="3.10.310.50">
    <property type="match status" value="1"/>
</dbReference>
<feature type="domain" description="DUF5129" evidence="3">
    <location>
        <begin position="68"/>
        <end position="413"/>
    </location>
</feature>
<keyword evidence="5" id="KW-1185">Reference proteome</keyword>
<gene>
    <name evidence="4" type="ORF">ACGLYG10_1343</name>
</gene>
<feature type="transmembrane region" description="Helical" evidence="2">
    <location>
        <begin position="208"/>
        <end position="229"/>
    </location>
</feature>
<evidence type="ECO:0000313" key="5">
    <source>
        <dbReference type="Proteomes" id="UP000184291"/>
    </source>
</evidence>
<dbReference type="STRING" id="1892869.ACGLYG10_1343"/>
<keyword evidence="2" id="KW-0472">Membrane</keyword>
<accession>A0A1M4RYX4</accession>
<protein>
    <recommendedName>
        <fullName evidence="3">DUF5129 domain-containing protein</fullName>
    </recommendedName>
</protein>
<feature type="transmembrane region" description="Helical" evidence="2">
    <location>
        <begin position="33"/>
        <end position="54"/>
    </location>
</feature>
<name>A0A1M4RYX4_9ACTO</name>
<sequence>MAPAAPEPLLFCKNAPEVPVSDLIVRWGGLRAVAAFTIKSLLIIVLGVIVPLYALDPFGATHTPAVEIHDEAEVLDDVALQTTLEDIGFRRDIRLAVFTTDDVDPYASSDTVFNDAVLDYALKEQPSWISTADPDVWADGLVILAVSPQGRWVGCYFGEDVKVDLRTQQKIQDAAKSSFRLARWDVGLETMAQRTADFVGRPIPSTEVALLVAFVSLAAALALLAWMFWSRREARDAYKQARRHFTQITTDYDATQIRAGTIPADDAHGAQVLARFAWFEERYAGLVRLFSDFGSPRGAQWFMSSRRRRAQKLAASAKELDRVDDVIAAASTFLTLGLGWEKVWENEQGPVHEDLASYAALCTAVVNRTRLAHVSFDVETDRAWIQKRRDRLAAMTVELAQRTLTPSAALNELDTIAAGVHSRCDILARRALAADTSRLGRERLGRYEYSRRSSAYRNSGPDYLGWWSARSGRMHYNPATTIRINSKSPGLRAPGLSSSGTGPVPQFSRPVANLVTGYSRASTYTPASSSSGYHGSGSSSHFSGGHSSHSSFHGSGSSSRF</sequence>
<organism evidence="4 5">
    <name type="scientific">Actinomyces glycerinitolerans</name>
    <dbReference type="NCBI Taxonomy" id="1892869"/>
    <lineage>
        <taxon>Bacteria</taxon>
        <taxon>Bacillati</taxon>
        <taxon>Actinomycetota</taxon>
        <taxon>Actinomycetes</taxon>
        <taxon>Actinomycetales</taxon>
        <taxon>Actinomycetaceae</taxon>
        <taxon>Actinomyces</taxon>
    </lineage>
</organism>
<reference evidence="5" key="1">
    <citation type="submission" date="2016-09" db="EMBL/GenBank/DDBJ databases">
        <authorList>
            <person name="Strepis N."/>
        </authorList>
    </citation>
    <scope>NUCLEOTIDE SEQUENCE [LARGE SCALE GENOMIC DNA]</scope>
</reference>
<keyword evidence="2" id="KW-1133">Transmembrane helix</keyword>
<feature type="compositionally biased region" description="Low complexity" evidence="1">
    <location>
        <begin position="528"/>
        <end position="561"/>
    </location>
</feature>
<dbReference type="AlphaFoldDB" id="A0A1M4RYX4"/>
<evidence type="ECO:0000313" key="4">
    <source>
        <dbReference type="EMBL" id="SHE25129.1"/>
    </source>
</evidence>
<keyword evidence="2" id="KW-0812">Transmembrane</keyword>
<evidence type="ECO:0000256" key="1">
    <source>
        <dbReference type="SAM" id="MobiDB-lite"/>
    </source>
</evidence>
<dbReference type="Proteomes" id="UP000184291">
    <property type="component" value="Unassembled WGS sequence"/>
</dbReference>
<evidence type="ECO:0000256" key="2">
    <source>
        <dbReference type="SAM" id="Phobius"/>
    </source>
</evidence>